<feature type="region of interest" description="Disordered" evidence="2">
    <location>
        <begin position="1"/>
        <end position="54"/>
    </location>
</feature>
<feature type="region of interest" description="Disordered" evidence="2">
    <location>
        <begin position="142"/>
        <end position="171"/>
    </location>
</feature>
<dbReference type="PANTHER" id="PTHR45224">
    <property type="entry name" value="OS01G0527900 PROTEIN-RELATED"/>
    <property type="match status" value="1"/>
</dbReference>
<dbReference type="OrthoDB" id="640386at2759"/>
<dbReference type="Proteomes" id="UP000636709">
    <property type="component" value="Unassembled WGS sequence"/>
</dbReference>
<evidence type="ECO:0000256" key="1">
    <source>
        <dbReference type="SAM" id="Coils"/>
    </source>
</evidence>
<name>A0A835ALU2_9POAL</name>
<feature type="coiled-coil region" evidence="1">
    <location>
        <begin position="408"/>
        <end position="439"/>
    </location>
</feature>
<evidence type="ECO:0000313" key="4">
    <source>
        <dbReference type="Proteomes" id="UP000636709"/>
    </source>
</evidence>
<evidence type="ECO:0000256" key="2">
    <source>
        <dbReference type="SAM" id="MobiDB-lite"/>
    </source>
</evidence>
<comment type="caution">
    <text evidence="3">The sequence shown here is derived from an EMBL/GenBank/DDBJ whole genome shotgun (WGS) entry which is preliminary data.</text>
</comment>
<sequence>MRPEEKEAATAARELLKADVLRGRRGTASQSRKPAAAAVATAQKRKAAAAGAATATEQMRCTRAGQIPEQNSGGTPPAMPFNDGSCFLNGANSFFGGSPIAQQWQLPSVPATWDKNPTPPGGFTNLMQPHVSQNFHFTGAPSHFGPFKPPQSMSDSAQEDQMSSPPASVESNQYVTIDSPDELPRTEKRILWTQEEDVKMMSSWLHNSTDPTIGADRKNEQYWNDVVGTYNETTPSIRRRNAKQIKDRFHKVNRWTDLFHSAWVKARRIYTSGYNDQMWIEKAQALYIADNKEKEPNLGSFVLMNVWYAVRNEAKWITYNTGLKNERQKKSSDKGMEGEDVGQLDDDELEEPGRPMGQKRAKKAALEKNSMKDSDIEELDKFGKLQTKEHANWLKVLEVQQKLSTEKIEQAKLAHLAAKEQKEAAEKQREARKLELEAKMFDTYNRLLSLDKSLMSDEEKEDHASTIKYLKKKLFVDCP</sequence>
<evidence type="ECO:0000313" key="3">
    <source>
        <dbReference type="EMBL" id="KAF8666059.1"/>
    </source>
</evidence>
<gene>
    <name evidence="3" type="ORF">HU200_053765</name>
</gene>
<keyword evidence="1" id="KW-0175">Coiled coil</keyword>
<dbReference type="PANTHER" id="PTHR45224:SF3">
    <property type="entry name" value="OS11G0506300 PROTEIN"/>
    <property type="match status" value="1"/>
</dbReference>
<reference evidence="3" key="1">
    <citation type="submission" date="2020-07" db="EMBL/GenBank/DDBJ databases">
        <title>Genome sequence and genetic diversity analysis of an under-domesticated orphan crop, white fonio (Digitaria exilis).</title>
        <authorList>
            <person name="Bennetzen J.L."/>
            <person name="Chen S."/>
            <person name="Ma X."/>
            <person name="Wang X."/>
            <person name="Yssel A.E.J."/>
            <person name="Chaluvadi S.R."/>
            <person name="Johnson M."/>
            <person name="Gangashetty P."/>
            <person name="Hamidou F."/>
            <person name="Sanogo M.D."/>
            <person name="Zwaenepoel A."/>
            <person name="Wallace J."/>
            <person name="Van De Peer Y."/>
            <person name="Van Deynze A."/>
        </authorList>
    </citation>
    <scope>NUCLEOTIDE SEQUENCE</scope>
    <source>
        <tissue evidence="3">Leaves</tissue>
    </source>
</reference>
<organism evidence="3 4">
    <name type="scientific">Digitaria exilis</name>
    <dbReference type="NCBI Taxonomy" id="1010633"/>
    <lineage>
        <taxon>Eukaryota</taxon>
        <taxon>Viridiplantae</taxon>
        <taxon>Streptophyta</taxon>
        <taxon>Embryophyta</taxon>
        <taxon>Tracheophyta</taxon>
        <taxon>Spermatophyta</taxon>
        <taxon>Magnoliopsida</taxon>
        <taxon>Liliopsida</taxon>
        <taxon>Poales</taxon>
        <taxon>Poaceae</taxon>
        <taxon>PACMAD clade</taxon>
        <taxon>Panicoideae</taxon>
        <taxon>Panicodae</taxon>
        <taxon>Paniceae</taxon>
        <taxon>Anthephorinae</taxon>
        <taxon>Digitaria</taxon>
    </lineage>
</organism>
<dbReference type="AlphaFoldDB" id="A0A835ALU2"/>
<proteinExistence type="predicted"/>
<dbReference type="EMBL" id="JACEFO010002316">
    <property type="protein sequence ID" value="KAF8666059.1"/>
    <property type="molecule type" value="Genomic_DNA"/>
</dbReference>
<feature type="compositionally biased region" description="Basic and acidic residues" evidence="2">
    <location>
        <begin position="1"/>
        <end position="22"/>
    </location>
</feature>
<keyword evidence="4" id="KW-1185">Reference proteome</keyword>
<feature type="compositionally biased region" description="Basic and acidic residues" evidence="2">
    <location>
        <begin position="326"/>
        <end position="337"/>
    </location>
</feature>
<accession>A0A835ALU2</accession>
<evidence type="ECO:0008006" key="5">
    <source>
        <dbReference type="Google" id="ProtNLM"/>
    </source>
</evidence>
<feature type="compositionally biased region" description="Acidic residues" evidence="2">
    <location>
        <begin position="338"/>
        <end position="350"/>
    </location>
</feature>
<feature type="compositionally biased region" description="Polar residues" evidence="2">
    <location>
        <begin position="151"/>
        <end position="171"/>
    </location>
</feature>
<feature type="compositionally biased region" description="Low complexity" evidence="2">
    <location>
        <begin position="33"/>
        <end position="54"/>
    </location>
</feature>
<feature type="region of interest" description="Disordered" evidence="2">
    <location>
        <begin position="326"/>
        <end position="368"/>
    </location>
</feature>
<protein>
    <recommendedName>
        <fullName evidence="5">No apical meristem-associated C-terminal domain-containing protein</fullName>
    </recommendedName>
</protein>